<evidence type="ECO:0000313" key="1">
    <source>
        <dbReference type="EMBL" id="QUT04010.1"/>
    </source>
</evidence>
<dbReference type="RefSeq" id="WP_212607905.1">
    <property type="nucleotide sequence ID" value="NZ_CP073910.1"/>
</dbReference>
<name>A0A975K321_9SPHN</name>
<dbReference type="Proteomes" id="UP000681425">
    <property type="component" value="Chromosome"/>
</dbReference>
<keyword evidence="2" id="KW-1185">Reference proteome</keyword>
<proteinExistence type="predicted"/>
<dbReference type="AlphaFoldDB" id="A0A975K321"/>
<organism evidence="1 2">
    <name type="scientific">Sphingobium phenoxybenzoativorans</name>
    <dbReference type="NCBI Taxonomy" id="1592790"/>
    <lineage>
        <taxon>Bacteria</taxon>
        <taxon>Pseudomonadati</taxon>
        <taxon>Pseudomonadota</taxon>
        <taxon>Alphaproteobacteria</taxon>
        <taxon>Sphingomonadales</taxon>
        <taxon>Sphingomonadaceae</taxon>
        <taxon>Sphingobium</taxon>
    </lineage>
</organism>
<evidence type="ECO:0000313" key="2">
    <source>
        <dbReference type="Proteomes" id="UP000681425"/>
    </source>
</evidence>
<protein>
    <submittedName>
        <fullName evidence="1">Uncharacterized protein</fullName>
    </submittedName>
</protein>
<accession>A0A975K321</accession>
<gene>
    <name evidence="1" type="ORF">KFK14_12725</name>
</gene>
<dbReference type="KEGG" id="spph:KFK14_12725"/>
<dbReference type="EMBL" id="CP073910">
    <property type="protein sequence ID" value="QUT04010.1"/>
    <property type="molecule type" value="Genomic_DNA"/>
</dbReference>
<sequence length="113" mass="12345">MTTFTTCGKQVLRDGVHFADATDEESAAAIVAQFNGPPAEEPDPFADHKCWSAGESSKGWAVYHEPKPKKTEVGTSYGLRVPALLIFEGFAKRDQIAQRIADILNKHWEAANG</sequence>
<reference evidence="1" key="1">
    <citation type="submission" date="2021-04" db="EMBL/GenBank/DDBJ databases">
        <title>Isolation of p-tert-butylphenol degrading bacteria Sphingobium phenoxybenzoativorans Tas13 from active sludge.</title>
        <authorList>
            <person name="Li Y."/>
        </authorList>
    </citation>
    <scope>NUCLEOTIDE SEQUENCE</scope>
    <source>
        <strain evidence="1">Tas13</strain>
    </source>
</reference>